<evidence type="ECO:0008006" key="3">
    <source>
        <dbReference type="Google" id="ProtNLM"/>
    </source>
</evidence>
<comment type="caution">
    <text evidence="1">The sequence shown here is derived from an EMBL/GenBank/DDBJ whole genome shotgun (WGS) entry which is preliminary data.</text>
</comment>
<dbReference type="GeneID" id="60059059"/>
<organism evidence="1 2">
    <name type="scientific">Turicibacter sanguinis</name>
    <dbReference type="NCBI Taxonomy" id="154288"/>
    <lineage>
        <taxon>Bacteria</taxon>
        <taxon>Bacillati</taxon>
        <taxon>Bacillota</taxon>
        <taxon>Erysipelotrichia</taxon>
        <taxon>Erysipelotrichales</taxon>
        <taxon>Turicibacteraceae</taxon>
        <taxon>Turicibacter</taxon>
    </lineage>
</organism>
<name>A0A9X5ANH7_9FIRM</name>
<accession>A0A9X5ANH7</accession>
<dbReference type="EMBL" id="WMQE01000004">
    <property type="protein sequence ID" value="MTK20399.1"/>
    <property type="molecule type" value="Genomic_DNA"/>
</dbReference>
<dbReference type="AlphaFoldDB" id="A0A9X5ANH7"/>
<dbReference type="RefSeq" id="WP_006784988.1">
    <property type="nucleotide sequence ID" value="NZ_CABJBH010000007.1"/>
</dbReference>
<dbReference type="OrthoDB" id="4876345at2"/>
<evidence type="ECO:0000313" key="2">
    <source>
        <dbReference type="Proteomes" id="UP000487649"/>
    </source>
</evidence>
<sequence>MNDNYQAFYWSKLDNVAKLYSLVSSTKATNVFRISVKMTEPIQADYLSEAVVGALLEMPSFSVRLRMGIFWYYFDMNIQKPRVRKEFTYPCSKMTKYTNNGYLFNVTYYENMMHLEVFHALADGAGALQFLQVLLYQYLKRVYPNSVNQHLQLMSDQQSQRAMDEDSFLKVVSDRDGKVIPTTSKAYKILGIKKRPQELKVIHGMMPAKQIVKLSKQYGVSMSCFLSSLLIYSIYMENEKFTKNKRPITVTIPFDLRARFESNTVRNFFSNVTVSVNVLEEMSFEDILKQVSIQLIEGQDQQVVTHKIKDNVSAQENLAIRFAPLFIKNTVMRQIYLKADQGVTTTLSNLGRIVFLDEISQYVDQVRVMLPVTPHQRIRCGVCSFKETLVVSFTSSLEETDIQRFFFRFLKDQKVEITISCNEEINNEILF</sequence>
<reference evidence="1 2" key="1">
    <citation type="journal article" date="2019" name="Nat. Med.">
        <title>A library of human gut bacterial isolates paired with longitudinal multiomics data enables mechanistic microbiome research.</title>
        <authorList>
            <person name="Poyet M."/>
            <person name="Groussin M."/>
            <person name="Gibbons S.M."/>
            <person name="Avila-Pacheco J."/>
            <person name="Jiang X."/>
            <person name="Kearney S.M."/>
            <person name="Perrotta A.R."/>
            <person name="Berdy B."/>
            <person name="Zhao S."/>
            <person name="Lieberman T.D."/>
            <person name="Swanson P.K."/>
            <person name="Smith M."/>
            <person name="Roesemann S."/>
            <person name="Alexander J.E."/>
            <person name="Rich S.A."/>
            <person name="Livny J."/>
            <person name="Vlamakis H."/>
            <person name="Clish C."/>
            <person name="Bullock K."/>
            <person name="Deik A."/>
            <person name="Scott J."/>
            <person name="Pierce K.A."/>
            <person name="Xavier R.J."/>
            <person name="Alm E.J."/>
        </authorList>
    </citation>
    <scope>NUCLEOTIDE SEQUENCE [LARGE SCALE GENOMIC DNA]</scope>
    <source>
        <strain evidence="1 2">BIOML-A198</strain>
    </source>
</reference>
<dbReference type="Proteomes" id="UP000487649">
    <property type="component" value="Unassembled WGS sequence"/>
</dbReference>
<protein>
    <recommendedName>
        <fullName evidence="3">Alcohol acetyltransferase</fullName>
    </recommendedName>
</protein>
<gene>
    <name evidence="1" type="ORF">GMA92_02960</name>
</gene>
<evidence type="ECO:0000313" key="1">
    <source>
        <dbReference type="EMBL" id="MTK20399.1"/>
    </source>
</evidence>
<proteinExistence type="predicted"/>